<dbReference type="AlphaFoldDB" id="A0A5N6ZC13"/>
<sequence>MNGIIRRAKKFAETIENTTASPFHGGIGISIRPVMNRQGKKRKVDSVGTELESPWRG</sequence>
<evidence type="ECO:0000256" key="1">
    <source>
        <dbReference type="SAM" id="MobiDB-lite"/>
    </source>
</evidence>
<reference evidence="3" key="1">
    <citation type="submission" date="2019-04" db="EMBL/GenBank/DDBJ databases">
        <title>Friends and foes A comparative genomics studyof 23 Aspergillus species from section Flavi.</title>
        <authorList>
            <consortium name="DOE Joint Genome Institute"/>
            <person name="Kjaerbolling I."/>
            <person name="Vesth T."/>
            <person name="Frisvad J.C."/>
            <person name="Nybo J.L."/>
            <person name="Theobald S."/>
            <person name="Kildgaard S."/>
            <person name="Isbrandt T."/>
            <person name="Kuo A."/>
            <person name="Sato A."/>
            <person name="Lyhne E.K."/>
            <person name="Kogle M.E."/>
            <person name="Wiebenga A."/>
            <person name="Kun R.S."/>
            <person name="Lubbers R.J."/>
            <person name="Makela M.R."/>
            <person name="Barry K."/>
            <person name="Chovatia M."/>
            <person name="Clum A."/>
            <person name="Daum C."/>
            <person name="Haridas S."/>
            <person name="He G."/>
            <person name="LaButti K."/>
            <person name="Lipzen A."/>
            <person name="Mondo S."/>
            <person name="Riley R."/>
            <person name="Salamov A."/>
            <person name="Simmons B.A."/>
            <person name="Magnuson J.K."/>
            <person name="Henrissat B."/>
            <person name="Mortensen U.H."/>
            <person name="Larsen T.O."/>
            <person name="Devries R.P."/>
            <person name="Grigoriev I.V."/>
            <person name="Machida M."/>
            <person name="Baker S.E."/>
            <person name="Andersen M.R."/>
        </authorList>
    </citation>
    <scope>NUCLEOTIDE SEQUENCE [LARGE SCALE GENOMIC DNA]</scope>
    <source>
        <strain evidence="3">CBS 553.77</strain>
    </source>
</reference>
<keyword evidence="3" id="KW-1185">Reference proteome</keyword>
<evidence type="ECO:0000313" key="2">
    <source>
        <dbReference type="EMBL" id="KAE8354289.1"/>
    </source>
</evidence>
<name>A0A5N6ZC13_9EURO</name>
<feature type="non-terminal residue" evidence="2">
    <location>
        <position position="57"/>
    </location>
</feature>
<feature type="region of interest" description="Disordered" evidence="1">
    <location>
        <begin position="22"/>
        <end position="57"/>
    </location>
</feature>
<protein>
    <submittedName>
        <fullName evidence="2">Uncharacterized protein</fullName>
    </submittedName>
</protein>
<dbReference type="EMBL" id="ML739075">
    <property type="protein sequence ID" value="KAE8354289.1"/>
    <property type="molecule type" value="Genomic_DNA"/>
</dbReference>
<dbReference type="Proteomes" id="UP000327118">
    <property type="component" value="Unassembled WGS sequence"/>
</dbReference>
<gene>
    <name evidence="2" type="ORF">BDV28DRAFT_131238</name>
</gene>
<proteinExistence type="predicted"/>
<organism evidence="2 3">
    <name type="scientific">Aspergillus coremiiformis</name>
    <dbReference type="NCBI Taxonomy" id="138285"/>
    <lineage>
        <taxon>Eukaryota</taxon>
        <taxon>Fungi</taxon>
        <taxon>Dikarya</taxon>
        <taxon>Ascomycota</taxon>
        <taxon>Pezizomycotina</taxon>
        <taxon>Eurotiomycetes</taxon>
        <taxon>Eurotiomycetidae</taxon>
        <taxon>Eurotiales</taxon>
        <taxon>Aspergillaceae</taxon>
        <taxon>Aspergillus</taxon>
        <taxon>Aspergillus subgen. Circumdati</taxon>
    </lineage>
</organism>
<accession>A0A5N6ZC13</accession>
<evidence type="ECO:0000313" key="3">
    <source>
        <dbReference type="Proteomes" id="UP000327118"/>
    </source>
</evidence>